<dbReference type="InterPro" id="IPR042460">
    <property type="entry name" value="DCN1-like_PONY"/>
</dbReference>
<feature type="compositionally biased region" description="Polar residues" evidence="2">
    <location>
        <begin position="19"/>
        <end position="28"/>
    </location>
</feature>
<dbReference type="GO" id="GO:0031624">
    <property type="term" value="F:ubiquitin conjugating enzyme binding"/>
    <property type="evidence" value="ECO:0007669"/>
    <property type="project" value="TreeGrafter"/>
</dbReference>
<evidence type="ECO:0000256" key="2">
    <source>
        <dbReference type="SAM" id="MobiDB-lite"/>
    </source>
</evidence>
<accession>A0A0D7AWH4</accession>
<dbReference type="PANTHER" id="PTHR12281">
    <property type="entry name" value="RP42 RELATED"/>
    <property type="match status" value="1"/>
</dbReference>
<sequence length="267" mass="29976">MGLLFSVLSSCFRRKDSSRASSTTNGETSKSADPPAEPKPEPKKVTLSKKHEPYSPKAAAALFATYADADNSALIGPEGFDRMCTDADISMDGALPVLLSWQLKSEEMGKFELEKWEKWTTTHKCTCIEELDDLLFQGKPPVKPSKKPDEPYDRTTYFQYAAAPKEAFQSLYAFCFVFTKPPASRNIDMDTARAFWTLLLVPKYILMSEILEFISAHEDSYKAVNKDLWSMMLEFLEAVGPNLDGYDEEAAWPTLVDEFVASKKGQD</sequence>
<dbReference type="Gene3D" id="1.10.238.200">
    <property type="entry name" value="Cullin, PONY binding domain"/>
    <property type="match status" value="1"/>
</dbReference>
<dbReference type="EMBL" id="KN880755">
    <property type="protein sequence ID" value="KIY62713.1"/>
    <property type="molecule type" value="Genomic_DNA"/>
</dbReference>
<dbReference type="PANTHER" id="PTHR12281:SF12">
    <property type="entry name" value="DEFECTIVE IN CULLIN NEDDYLATION PROTEIN"/>
    <property type="match status" value="1"/>
</dbReference>
<dbReference type="Pfam" id="PF03556">
    <property type="entry name" value="Cullin_binding"/>
    <property type="match status" value="1"/>
</dbReference>
<dbReference type="PROSITE" id="PS51229">
    <property type="entry name" value="DCUN1"/>
    <property type="match status" value="1"/>
</dbReference>
<gene>
    <name evidence="4" type="ORF">CYLTODRAFT_166888</name>
</gene>
<evidence type="ECO:0000259" key="3">
    <source>
        <dbReference type="PROSITE" id="PS51229"/>
    </source>
</evidence>
<feature type="compositionally biased region" description="Basic and acidic residues" evidence="2">
    <location>
        <begin position="36"/>
        <end position="51"/>
    </location>
</feature>
<dbReference type="OrthoDB" id="27198at2759"/>
<dbReference type="GO" id="GO:0097602">
    <property type="term" value="F:cullin family protein binding"/>
    <property type="evidence" value="ECO:0007669"/>
    <property type="project" value="TreeGrafter"/>
</dbReference>
<evidence type="ECO:0000313" key="4">
    <source>
        <dbReference type="EMBL" id="KIY62713.1"/>
    </source>
</evidence>
<feature type="region of interest" description="Disordered" evidence="2">
    <location>
        <begin position="13"/>
        <end position="51"/>
    </location>
</feature>
<dbReference type="GO" id="GO:0032182">
    <property type="term" value="F:ubiquitin-like protein binding"/>
    <property type="evidence" value="ECO:0007669"/>
    <property type="project" value="TreeGrafter"/>
</dbReference>
<comment type="function">
    <text evidence="1">Neddylation of cullins play an essential role in the regulation of SCF-type complexes activity.</text>
</comment>
<feature type="domain" description="DCUN1" evidence="3">
    <location>
        <begin position="54"/>
        <end position="264"/>
    </location>
</feature>
<evidence type="ECO:0000256" key="1">
    <source>
        <dbReference type="RuleBase" id="RU410713"/>
    </source>
</evidence>
<name>A0A0D7AWH4_9AGAR</name>
<reference evidence="4 5" key="1">
    <citation type="journal article" date="2015" name="Fungal Genet. Biol.">
        <title>Evolution of novel wood decay mechanisms in Agaricales revealed by the genome sequences of Fistulina hepatica and Cylindrobasidium torrendii.</title>
        <authorList>
            <person name="Floudas D."/>
            <person name="Held B.W."/>
            <person name="Riley R."/>
            <person name="Nagy L.G."/>
            <person name="Koehler G."/>
            <person name="Ransdell A.S."/>
            <person name="Younus H."/>
            <person name="Chow J."/>
            <person name="Chiniquy J."/>
            <person name="Lipzen A."/>
            <person name="Tritt A."/>
            <person name="Sun H."/>
            <person name="Haridas S."/>
            <person name="LaButti K."/>
            <person name="Ohm R.A."/>
            <person name="Kues U."/>
            <person name="Blanchette R.A."/>
            <person name="Grigoriev I.V."/>
            <person name="Minto R.E."/>
            <person name="Hibbett D.S."/>
        </authorList>
    </citation>
    <scope>NUCLEOTIDE SEQUENCE [LARGE SCALE GENOMIC DNA]</scope>
    <source>
        <strain evidence="4 5">FP15055 ss-10</strain>
    </source>
</reference>
<protein>
    <recommendedName>
        <fullName evidence="1">Defective in cullin neddylation protein</fullName>
    </recommendedName>
</protein>
<organism evidence="4 5">
    <name type="scientific">Cylindrobasidium torrendii FP15055 ss-10</name>
    <dbReference type="NCBI Taxonomy" id="1314674"/>
    <lineage>
        <taxon>Eukaryota</taxon>
        <taxon>Fungi</taxon>
        <taxon>Dikarya</taxon>
        <taxon>Basidiomycota</taxon>
        <taxon>Agaricomycotina</taxon>
        <taxon>Agaricomycetes</taxon>
        <taxon>Agaricomycetidae</taxon>
        <taxon>Agaricales</taxon>
        <taxon>Marasmiineae</taxon>
        <taxon>Physalacriaceae</taxon>
        <taxon>Cylindrobasidium</taxon>
    </lineage>
</organism>
<dbReference type="Proteomes" id="UP000054007">
    <property type="component" value="Unassembled WGS sequence"/>
</dbReference>
<dbReference type="Gene3D" id="1.10.238.10">
    <property type="entry name" value="EF-hand"/>
    <property type="match status" value="1"/>
</dbReference>
<dbReference type="GO" id="GO:0045116">
    <property type="term" value="P:protein neddylation"/>
    <property type="evidence" value="ECO:0007669"/>
    <property type="project" value="TreeGrafter"/>
</dbReference>
<proteinExistence type="predicted"/>
<dbReference type="InterPro" id="IPR014764">
    <property type="entry name" value="DCN-prot"/>
</dbReference>
<dbReference type="InterPro" id="IPR005176">
    <property type="entry name" value="PONY_dom"/>
</dbReference>
<dbReference type="STRING" id="1314674.A0A0D7AWH4"/>
<dbReference type="GO" id="GO:0000151">
    <property type="term" value="C:ubiquitin ligase complex"/>
    <property type="evidence" value="ECO:0007669"/>
    <property type="project" value="TreeGrafter"/>
</dbReference>
<keyword evidence="5" id="KW-1185">Reference proteome</keyword>
<dbReference type="AlphaFoldDB" id="A0A0D7AWH4"/>
<evidence type="ECO:0000313" key="5">
    <source>
        <dbReference type="Proteomes" id="UP000054007"/>
    </source>
</evidence>